<organism evidence="7 8">
    <name type="scientific">Hydra vulgaris</name>
    <name type="common">Hydra</name>
    <name type="synonym">Hydra attenuata</name>
    <dbReference type="NCBI Taxonomy" id="6087"/>
    <lineage>
        <taxon>Eukaryota</taxon>
        <taxon>Metazoa</taxon>
        <taxon>Cnidaria</taxon>
        <taxon>Hydrozoa</taxon>
        <taxon>Hydroidolina</taxon>
        <taxon>Anthoathecata</taxon>
        <taxon>Aplanulata</taxon>
        <taxon>Hydridae</taxon>
        <taxon>Hydra</taxon>
    </lineage>
</organism>
<reference evidence="8" key="1">
    <citation type="submission" date="2025-08" db="UniProtKB">
        <authorList>
            <consortium name="RefSeq"/>
        </authorList>
    </citation>
    <scope>IDENTIFICATION</scope>
</reference>
<dbReference type="CDD" id="cd04759">
    <property type="entry name" value="Rib_hydrolase"/>
    <property type="match status" value="1"/>
</dbReference>
<evidence type="ECO:0000256" key="6">
    <source>
        <dbReference type="SAM" id="SignalP"/>
    </source>
</evidence>
<evidence type="ECO:0000256" key="1">
    <source>
        <dbReference type="ARBA" id="ARBA00005406"/>
    </source>
</evidence>
<proteinExistence type="inferred from homology"/>
<dbReference type="Pfam" id="PF02267">
    <property type="entry name" value="Rib_hydrolayse"/>
    <property type="match status" value="1"/>
</dbReference>
<protein>
    <submittedName>
        <fullName evidence="8">ADP-ribosyl cyclase/cyclic ADP-ribose hydrolase isoform X2</fullName>
    </submittedName>
</protein>
<evidence type="ECO:0000313" key="8">
    <source>
        <dbReference type="RefSeq" id="XP_065670178.1"/>
    </source>
</evidence>
<dbReference type="PANTHER" id="PTHR10912">
    <property type="entry name" value="ADP-RIBOSYL CYCLASE"/>
    <property type="match status" value="1"/>
</dbReference>
<dbReference type="GO" id="GO:0016787">
    <property type="term" value="F:hydrolase activity"/>
    <property type="evidence" value="ECO:0007669"/>
    <property type="project" value="UniProtKB-KW"/>
</dbReference>
<feature type="signal peptide" evidence="6">
    <location>
        <begin position="1"/>
        <end position="18"/>
    </location>
</feature>
<dbReference type="GeneID" id="100211840"/>
<evidence type="ECO:0000313" key="7">
    <source>
        <dbReference type="Proteomes" id="UP001652625"/>
    </source>
</evidence>
<dbReference type="InterPro" id="IPR003193">
    <property type="entry name" value="ADP-ribosyl_cyclase"/>
</dbReference>
<dbReference type="Gene3D" id="3.40.50.720">
    <property type="entry name" value="NAD(P)-binding Rossmann-like Domain"/>
    <property type="match status" value="1"/>
</dbReference>
<sequence>MQPLQSFALLLTLSIVCGMKPYDFKGTTPGIKEIILGRCAQFQQINPLNRVPELYMDVDCMKVWKLFSNSFAFKSTCNGELKEKDYAPFFNLMSRKPLVDRTLFWSKTYEIAHHYTTVQNNLYTLEDTFQGYLVNGLKWCGCKNCKDGIDFNNCDNNCSFNTSGPFWRTASRLLAENAKGTAYVMVNGTTSSDSVAYSQTSFFGSIELPTMGKMKKVKQLVVVVVNDLGKTPKEKCGKGTVNELVSDAISAGITDVKCIDQPRDTLFLLCAKYPNARECASMSTVETIKKNKAQKQKKVGKVKKFEKTG</sequence>
<evidence type="ECO:0000256" key="5">
    <source>
        <dbReference type="ARBA" id="ARBA00023157"/>
    </source>
</evidence>
<keyword evidence="3 8" id="KW-0378">Hydrolase</keyword>
<keyword evidence="7" id="KW-1185">Reference proteome</keyword>
<evidence type="ECO:0000256" key="3">
    <source>
        <dbReference type="ARBA" id="ARBA00022801"/>
    </source>
</evidence>
<dbReference type="Proteomes" id="UP001652625">
    <property type="component" value="Chromosome 12"/>
</dbReference>
<evidence type="ECO:0000256" key="2">
    <source>
        <dbReference type="ARBA" id="ARBA00022679"/>
    </source>
</evidence>
<feature type="chain" id="PRO_5045587538" evidence="6">
    <location>
        <begin position="19"/>
        <end position="309"/>
    </location>
</feature>
<dbReference type="SUPFAM" id="SSF52309">
    <property type="entry name" value="N-(deoxy)ribosyltransferase-like"/>
    <property type="match status" value="1"/>
</dbReference>
<comment type="similarity">
    <text evidence="1">Belongs to the ADP-ribosyl cyclase family.</text>
</comment>
<keyword evidence="4" id="KW-0520">NAD</keyword>
<evidence type="ECO:0000256" key="4">
    <source>
        <dbReference type="ARBA" id="ARBA00023027"/>
    </source>
</evidence>
<keyword evidence="6" id="KW-0732">Signal</keyword>
<gene>
    <name evidence="8" type="primary">LOC100211840</name>
</gene>
<dbReference type="Gene3D" id="1.20.82.10">
    <property type="entry name" value="ADP Ribosyl Cyclase, Chain A, domain 1"/>
    <property type="match status" value="1"/>
</dbReference>
<dbReference type="RefSeq" id="XP_065670178.1">
    <property type="nucleotide sequence ID" value="XM_065814106.1"/>
</dbReference>
<keyword evidence="2" id="KW-0808">Transferase</keyword>
<accession>A0ABM4D789</accession>
<dbReference type="PANTHER" id="PTHR10912:SF7">
    <property type="entry name" value="ADP-RIBOSYL CYCLASE_CYCLIC ADP-RIBOSE HYDROLASE"/>
    <property type="match status" value="1"/>
</dbReference>
<keyword evidence="5" id="KW-1015">Disulfide bond</keyword>
<name>A0ABM4D789_HYDVU</name>